<sequence>MKNVLLTATLLLSTTSYINAATVVSDSGQEFDVIAVPGDGNCAFTAIGKSRSEVVAALKDAVESNYAAYGGFEALRSSLHDEVAALSSAMSLESVNAVLAQAEDFINNSASQYSTDPGARTPSVLAHEALVEFRSGLGSFSAEDFVSARKLLQNRIENMYYERYEAFQEALKQELKESGMSASSLNTKAELKQSIEDVFAHNNGKASWLPMGLIFGVQERLRLNLAVWSSRDQTPGYVGLYQFNAPNNNVWDSSVRHVVWNGGHFDILSPKP</sequence>
<protein>
    <recommendedName>
        <fullName evidence="4">OTU domain-containing protein</fullName>
    </recommendedName>
</protein>
<name>A0A7L9RSX9_9PROT</name>
<reference evidence="2 3" key="1">
    <citation type="submission" date="2020-06" db="EMBL/GenBank/DDBJ databases">
        <title>The endosymbiont of the kinetoplastid Bodo saltans is a Paracaedibacter-like alpha-proteobacterium possessing a putative toxin-antitoxin system.</title>
        <authorList>
            <person name="Midha S."/>
            <person name="Rigden D.J."/>
            <person name="Siozios S."/>
            <person name="Hurst G.D.D."/>
            <person name="Jackson A.P."/>
        </authorList>
    </citation>
    <scope>NUCLEOTIDE SEQUENCE [LARGE SCALE GENOMIC DNA]</scope>
    <source>
        <strain evidence="2">Lake Konstanz</strain>
    </source>
</reference>
<dbReference type="EMBL" id="CP054719">
    <property type="protein sequence ID" value="QOL19649.1"/>
    <property type="molecule type" value="Genomic_DNA"/>
</dbReference>
<organism evidence="2 3">
    <name type="scientific">Candidatus Bodocaedibacter vickermanii</name>
    <dbReference type="NCBI Taxonomy" id="2741701"/>
    <lineage>
        <taxon>Bacteria</taxon>
        <taxon>Pseudomonadati</taxon>
        <taxon>Pseudomonadota</taxon>
        <taxon>Alphaproteobacteria</taxon>
        <taxon>Holosporales</taxon>
        <taxon>Candidatus Paracaedibacteraceae</taxon>
        <taxon>Candidatus Bodocaedibacter</taxon>
    </lineage>
</organism>
<feature type="signal peptide" evidence="1">
    <location>
        <begin position="1"/>
        <end position="20"/>
    </location>
</feature>
<dbReference type="Proteomes" id="UP000594001">
    <property type="component" value="Chromosome"/>
</dbReference>
<accession>A0A7L9RSX9</accession>
<feature type="chain" id="PRO_5032789308" description="OTU domain-containing protein" evidence="1">
    <location>
        <begin position="21"/>
        <end position="272"/>
    </location>
</feature>
<evidence type="ECO:0000256" key="1">
    <source>
        <dbReference type="SAM" id="SignalP"/>
    </source>
</evidence>
<keyword evidence="3" id="KW-1185">Reference proteome</keyword>
<proteinExistence type="predicted"/>
<gene>
    <name evidence="2" type="ORF">CPBP_00413</name>
</gene>
<dbReference type="AlphaFoldDB" id="A0A7L9RSX9"/>
<keyword evidence="1" id="KW-0732">Signal</keyword>
<evidence type="ECO:0008006" key="4">
    <source>
        <dbReference type="Google" id="ProtNLM"/>
    </source>
</evidence>
<evidence type="ECO:0000313" key="2">
    <source>
        <dbReference type="EMBL" id="QOL19649.1"/>
    </source>
</evidence>
<evidence type="ECO:0000313" key="3">
    <source>
        <dbReference type="Proteomes" id="UP000594001"/>
    </source>
</evidence>
<dbReference type="KEGG" id="pbal:CPBP_00413"/>
<dbReference type="RefSeq" id="WP_350332399.1">
    <property type="nucleotide sequence ID" value="NZ_CP054719.1"/>
</dbReference>